<evidence type="ECO:0000256" key="13">
    <source>
        <dbReference type="SAM" id="Phobius"/>
    </source>
</evidence>
<evidence type="ECO:0000256" key="10">
    <source>
        <dbReference type="ARBA" id="ARBA00023136"/>
    </source>
</evidence>
<evidence type="ECO:0000256" key="4">
    <source>
        <dbReference type="ARBA" id="ARBA00005359"/>
    </source>
</evidence>
<comment type="catalytic activity">
    <reaction evidence="12">
        <text>(S)-dihydroorotate + a quinone = orotate + a quinol</text>
        <dbReference type="Rhea" id="RHEA:30187"/>
        <dbReference type="ChEBI" id="CHEBI:24646"/>
        <dbReference type="ChEBI" id="CHEBI:30839"/>
        <dbReference type="ChEBI" id="CHEBI:30864"/>
        <dbReference type="ChEBI" id="CHEBI:132124"/>
        <dbReference type="EC" id="1.3.5.2"/>
    </reaction>
</comment>
<comment type="pathway">
    <text evidence="3">Pyrimidine metabolism; UMP biosynthesis via de novo pathway; orotate from (S)-dihydroorotate (quinone route): step 1/1.</text>
</comment>
<evidence type="ECO:0000256" key="9">
    <source>
        <dbReference type="ARBA" id="ARBA00023002"/>
    </source>
</evidence>
<dbReference type="EMBL" id="JAFCIX010000093">
    <property type="protein sequence ID" value="KAH6598941.1"/>
    <property type="molecule type" value="Genomic_DNA"/>
</dbReference>
<protein>
    <recommendedName>
        <fullName evidence="6">Dihydroorotate dehydrogenase (quinone), mitochondrial</fullName>
        <ecNumber evidence="5">1.3.5.2</ecNumber>
    </recommendedName>
    <alternativeName>
        <fullName evidence="11">Dihydroorotate oxidase</fullName>
    </alternativeName>
</protein>
<evidence type="ECO:0000256" key="6">
    <source>
        <dbReference type="ARBA" id="ARBA00017599"/>
    </source>
</evidence>
<dbReference type="InterPro" id="IPR050074">
    <property type="entry name" value="DHO_dehydrogenase"/>
</dbReference>
<evidence type="ECO:0000259" key="14">
    <source>
        <dbReference type="Pfam" id="PF01180"/>
    </source>
</evidence>
<keyword evidence="7" id="KW-0285">Flavoprotein</keyword>
<evidence type="ECO:0000256" key="2">
    <source>
        <dbReference type="ARBA" id="ARBA00004370"/>
    </source>
</evidence>
<dbReference type="Pfam" id="PF01180">
    <property type="entry name" value="DHO_dh"/>
    <property type="match status" value="1"/>
</dbReference>
<organism evidence="15 16">
    <name type="scientific">Batrachochytrium salamandrivorans</name>
    <dbReference type="NCBI Taxonomy" id="1357716"/>
    <lineage>
        <taxon>Eukaryota</taxon>
        <taxon>Fungi</taxon>
        <taxon>Fungi incertae sedis</taxon>
        <taxon>Chytridiomycota</taxon>
        <taxon>Chytridiomycota incertae sedis</taxon>
        <taxon>Chytridiomycetes</taxon>
        <taxon>Rhizophydiales</taxon>
        <taxon>Rhizophydiales incertae sedis</taxon>
        <taxon>Batrachochytrium</taxon>
    </lineage>
</organism>
<dbReference type="NCBIfam" id="TIGR01036">
    <property type="entry name" value="pyrD_sub2"/>
    <property type="match status" value="1"/>
</dbReference>
<evidence type="ECO:0000256" key="12">
    <source>
        <dbReference type="ARBA" id="ARBA00048639"/>
    </source>
</evidence>
<evidence type="ECO:0000256" key="1">
    <source>
        <dbReference type="ARBA" id="ARBA00001917"/>
    </source>
</evidence>
<dbReference type="InterPro" id="IPR001295">
    <property type="entry name" value="Dihydroorotate_DH_CS"/>
</dbReference>
<evidence type="ECO:0000256" key="8">
    <source>
        <dbReference type="ARBA" id="ARBA00022643"/>
    </source>
</evidence>
<evidence type="ECO:0000256" key="7">
    <source>
        <dbReference type="ARBA" id="ARBA00022630"/>
    </source>
</evidence>
<evidence type="ECO:0000313" key="15">
    <source>
        <dbReference type="EMBL" id="KAH6598941.1"/>
    </source>
</evidence>
<dbReference type="EC" id="1.3.5.2" evidence="5"/>
<keyword evidence="10 13" id="KW-0472">Membrane</keyword>
<name>A0ABQ8FIQ5_9FUNG</name>
<keyword evidence="8" id="KW-0288">FMN</keyword>
<dbReference type="PANTHER" id="PTHR48109">
    <property type="entry name" value="DIHYDROOROTATE DEHYDROGENASE (QUINONE), MITOCHONDRIAL-RELATED"/>
    <property type="match status" value="1"/>
</dbReference>
<comment type="cofactor">
    <cofactor evidence="1">
        <name>FMN</name>
        <dbReference type="ChEBI" id="CHEBI:58210"/>
    </cofactor>
</comment>
<keyword evidence="13" id="KW-0812">Transmembrane</keyword>
<dbReference type="SUPFAM" id="SSF51395">
    <property type="entry name" value="FMN-linked oxidoreductases"/>
    <property type="match status" value="1"/>
</dbReference>
<keyword evidence="13" id="KW-1133">Transmembrane helix</keyword>
<keyword evidence="9" id="KW-0560">Oxidoreductase</keyword>
<dbReference type="CDD" id="cd04738">
    <property type="entry name" value="DHOD_2_like"/>
    <property type="match status" value="1"/>
</dbReference>
<sequence>MSSLYSGVRGRCCIARLSALAVKSVDGHRQTPKLGYTRPYGLHLAKPTNASAQKLQWRALSSLQTPPVLDPIDPVGPALTVLAFAVCLVGGVMGYVYITDTRALAYKWAVMPALHYLCDPEDSHKLSIWLARHSLVPSERTSDDDVLATKIWGNKLTNPIGLAAGYDKHAEAVDALFGFGFGMVEIGSPGNPKPRMFRLPQDKAVINRYGFNSEGHEAVAQRLNVRIRKFLYKHHVPSSTSNSDSIASSILSPLEWLNTSSTVSSEPSSATNNTINRSLHTDRLLGVNLGKNKTTDADSDDDYISGITTMSPYADYIVINISSPNTPGLRSLQSCIPIERLLRSAKKERDALPKHHQPPLVVKIAPDLSPLELSDIAAVVESVGIDGVIISNTTISRPDTLQSDAAISGETGGLSGAPVLPLALHTVSEFYRLTGGRVPIIGCGGIQTAADALKFAKAGAVVVQVYTALGYQGPGLVHDIKADLTRALKADGVSWSQVVGADHRK</sequence>
<dbReference type="InterPro" id="IPR013785">
    <property type="entry name" value="Aldolase_TIM"/>
</dbReference>
<comment type="subcellular location">
    <subcellularLocation>
        <location evidence="2">Membrane</location>
    </subcellularLocation>
</comment>
<comment type="caution">
    <text evidence="15">The sequence shown here is derived from an EMBL/GenBank/DDBJ whole genome shotgun (WGS) entry which is preliminary data.</text>
</comment>
<dbReference type="PANTHER" id="PTHR48109:SF4">
    <property type="entry name" value="DIHYDROOROTATE DEHYDROGENASE (QUINONE), MITOCHONDRIAL"/>
    <property type="match status" value="1"/>
</dbReference>
<keyword evidence="16" id="KW-1185">Reference proteome</keyword>
<gene>
    <name evidence="15" type="ORF">BASA50_003448</name>
</gene>
<feature type="transmembrane region" description="Helical" evidence="13">
    <location>
        <begin position="75"/>
        <end position="98"/>
    </location>
</feature>
<comment type="similarity">
    <text evidence="4">Belongs to the dihydroorotate dehydrogenase family. Type 2 subfamily.</text>
</comment>
<proteinExistence type="inferred from homology"/>
<evidence type="ECO:0000256" key="5">
    <source>
        <dbReference type="ARBA" id="ARBA00012791"/>
    </source>
</evidence>
<dbReference type="InterPro" id="IPR005720">
    <property type="entry name" value="Dihydroorotate_DH_cat"/>
</dbReference>
<evidence type="ECO:0000313" key="16">
    <source>
        <dbReference type="Proteomes" id="UP001648503"/>
    </source>
</evidence>
<evidence type="ECO:0000256" key="11">
    <source>
        <dbReference type="ARBA" id="ARBA00031623"/>
    </source>
</evidence>
<dbReference type="PROSITE" id="PS00912">
    <property type="entry name" value="DHODEHASE_2"/>
    <property type="match status" value="1"/>
</dbReference>
<evidence type="ECO:0000256" key="3">
    <source>
        <dbReference type="ARBA" id="ARBA00005161"/>
    </source>
</evidence>
<feature type="domain" description="Dihydroorotate dehydrogenase catalytic" evidence="14">
    <location>
        <begin position="147"/>
        <end position="488"/>
    </location>
</feature>
<dbReference type="Proteomes" id="UP001648503">
    <property type="component" value="Unassembled WGS sequence"/>
</dbReference>
<dbReference type="InterPro" id="IPR005719">
    <property type="entry name" value="Dihydroorotate_DH_2"/>
</dbReference>
<dbReference type="Gene3D" id="3.20.20.70">
    <property type="entry name" value="Aldolase class I"/>
    <property type="match status" value="1"/>
</dbReference>
<accession>A0ABQ8FIQ5</accession>
<reference evidence="15 16" key="1">
    <citation type="submission" date="2021-02" db="EMBL/GenBank/DDBJ databases">
        <title>Variation within the Batrachochytrium salamandrivorans European outbreak.</title>
        <authorList>
            <person name="Kelly M."/>
            <person name="Pasmans F."/>
            <person name="Shea T.P."/>
            <person name="Munoz J.F."/>
            <person name="Carranza S."/>
            <person name="Cuomo C.A."/>
            <person name="Martel A."/>
        </authorList>
    </citation>
    <scope>NUCLEOTIDE SEQUENCE [LARGE SCALE GENOMIC DNA]</scope>
    <source>
        <strain evidence="15 16">AMFP18/2</strain>
    </source>
</reference>